<accession>A0ACC4DMY6</accession>
<reference evidence="1" key="1">
    <citation type="submission" date="2024-12" db="EMBL/GenBank/DDBJ databases">
        <title>Comparative genomics and development of molecular markers within Purpureocillium lilacinum and among Purpureocillium species.</title>
        <authorList>
            <person name="Yeh Z.-Y."/>
            <person name="Ni N.-T."/>
            <person name="Lo P.-H."/>
            <person name="Mushyakhwo K."/>
            <person name="Lin C.-F."/>
            <person name="Nai Y.-S."/>
        </authorList>
    </citation>
    <scope>NUCLEOTIDE SEQUENCE</scope>
    <source>
        <strain evidence="1">NCHU-NPUST-175</strain>
    </source>
</reference>
<evidence type="ECO:0000313" key="2">
    <source>
        <dbReference type="Proteomes" id="UP001638806"/>
    </source>
</evidence>
<organism evidence="1 2">
    <name type="scientific">Purpureocillium lilacinum</name>
    <name type="common">Paecilomyces lilacinus</name>
    <dbReference type="NCBI Taxonomy" id="33203"/>
    <lineage>
        <taxon>Eukaryota</taxon>
        <taxon>Fungi</taxon>
        <taxon>Dikarya</taxon>
        <taxon>Ascomycota</taxon>
        <taxon>Pezizomycotina</taxon>
        <taxon>Sordariomycetes</taxon>
        <taxon>Hypocreomycetidae</taxon>
        <taxon>Hypocreales</taxon>
        <taxon>Ophiocordycipitaceae</taxon>
        <taxon>Purpureocillium</taxon>
    </lineage>
</organism>
<dbReference type="EMBL" id="JBGNUJ010000007">
    <property type="protein sequence ID" value="KAL3957197.1"/>
    <property type="molecule type" value="Genomic_DNA"/>
</dbReference>
<proteinExistence type="predicted"/>
<comment type="caution">
    <text evidence="1">The sequence shown here is derived from an EMBL/GenBank/DDBJ whole genome shotgun (WGS) entry which is preliminary data.</text>
</comment>
<gene>
    <name evidence="1" type="ORF">ACCO45_007775</name>
</gene>
<name>A0ACC4DMY6_PURLI</name>
<sequence>MPNSVATTCNVASVTAIENAALCFSENESNFGVSILYTPVRLPDVHAFCEDVVDRAEVLLGTPDSLEIRLFARPEESKDVPLDPCLHGACLPGVQLFAIAAVIRAAGTPPEEFFEDHSVLRPAKSTKTEVPRRWEEVMSSGRWEEVMSSGRRWESQIDSEASIRSSSWIDSEYL</sequence>
<protein>
    <submittedName>
        <fullName evidence="1">Uncharacterized protein</fullName>
    </submittedName>
</protein>
<evidence type="ECO:0000313" key="1">
    <source>
        <dbReference type="EMBL" id="KAL3957197.1"/>
    </source>
</evidence>
<dbReference type="Proteomes" id="UP001638806">
    <property type="component" value="Unassembled WGS sequence"/>
</dbReference>
<keyword evidence="2" id="KW-1185">Reference proteome</keyword>